<organism evidence="2 3">
    <name type="scientific">Vitis vinifera</name>
    <name type="common">Grape</name>
    <dbReference type="NCBI Taxonomy" id="29760"/>
    <lineage>
        <taxon>Eukaryota</taxon>
        <taxon>Viridiplantae</taxon>
        <taxon>Streptophyta</taxon>
        <taxon>Embryophyta</taxon>
        <taxon>Tracheophyta</taxon>
        <taxon>Spermatophyta</taxon>
        <taxon>Magnoliopsida</taxon>
        <taxon>eudicotyledons</taxon>
        <taxon>Gunneridae</taxon>
        <taxon>Pentapetalae</taxon>
        <taxon>rosids</taxon>
        <taxon>Vitales</taxon>
        <taxon>Vitaceae</taxon>
        <taxon>Viteae</taxon>
        <taxon>Vitis</taxon>
    </lineage>
</organism>
<comment type="caution">
    <text evidence="2">The sequence shown here is derived from an EMBL/GenBank/DDBJ whole genome shotgun (WGS) entry which is preliminary data.</text>
</comment>
<dbReference type="Proteomes" id="UP000288805">
    <property type="component" value="Unassembled WGS sequence"/>
</dbReference>
<evidence type="ECO:0000313" key="3">
    <source>
        <dbReference type="Proteomes" id="UP000288805"/>
    </source>
</evidence>
<proteinExistence type="predicted"/>
<gene>
    <name evidence="2" type="ORF">CK203_072498</name>
</gene>
<dbReference type="AlphaFoldDB" id="A0A438F994"/>
<evidence type="ECO:0000259" key="1">
    <source>
        <dbReference type="Pfam" id="PF13966"/>
    </source>
</evidence>
<name>A0A438F994_VITVI</name>
<protein>
    <recommendedName>
        <fullName evidence="1">Reverse transcriptase zinc-binding domain-containing protein</fullName>
    </recommendedName>
</protein>
<dbReference type="EMBL" id="QGNW01001077">
    <property type="protein sequence ID" value="RVW56508.1"/>
    <property type="molecule type" value="Genomic_DNA"/>
</dbReference>
<reference evidence="2 3" key="1">
    <citation type="journal article" date="2018" name="PLoS Genet.">
        <title>Population sequencing reveals clonal diversity and ancestral inbreeding in the grapevine cultivar Chardonnay.</title>
        <authorList>
            <person name="Roach M.J."/>
            <person name="Johnson D.L."/>
            <person name="Bohlmann J."/>
            <person name="van Vuuren H.J."/>
            <person name="Jones S.J."/>
            <person name="Pretorius I.S."/>
            <person name="Schmidt S.A."/>
            <person name="Borneman A.R."/>
        </authorList>
    </citation>
    <scope>NUCLEOTIDE SEQUENCE [LARGE SCALE GENOMIC DNA]</scope>
    <source>
        <strain evidence="3">cv. Chardonnay</strain>
        <tissue evidence="2">Leaf</tissue>
    </source>
</reference>
<dbReference type="InterPro" id="IPR026960">
    <property type="entry name" value="RVT-Znf"/>
</dbReference>
<sequence>MNSSNNKFFVKLLCDGLELGERFNFPKSVVWNFWVPSKVSFSVWDASLGKVLIVDQLQRRGWTMVNRCFLYREEEESIDHILLYYSKVRILGDLLFALFGIQWVQPAIVKEALLG</sequence>
<dbReference type="Pfam" id="PF13966">
    <property type="entry name" value="zf-RVT"/>
    <property type="match status" value="1"/>
</dbReference>
<accession>A0A438F994</accession>
<evidence type="ECO:0000313" key="2">
    <source>
        <dbReference type="EMBL" id="RVW56508.1"/>
    </source>
</evidence>
<feature type="domain" description="Reverse transcriptase zinc-binding" evidence="1">
    <location>
        <begin position="25"/>
        <end position="83"/>
    </location>
</feature>